<evidence type="ECO:0000313" key="1">
    <source>
        <dbReference type="EMBL" id="PWT26898.1"/>
    </source>
</evidence>
<dbReference type="EMBL" id="FOGJ01000005">
    <property type="protein sequence ID" value="SER40175.1"/>
    <property type="molecule type" value="Genomic_DNA"/>
</dbReference>
<dbReference type="Proteomes" id="UP000182584">
    <property type="component" value="Unassembled WGS sequence"/>
</dbReference>
<name>A0A1H9NWX8_BUTFI</name>
<evidence type="ECO:0000313" key="4">
    <source>
        <dbReference type="Proteomes" id="UP000245488"/>
    </source>
</evidence>
<reference evidence="1 4" key="2">
    <citation type="submission" date="2017-09" db="EMBL/GenBank/DDBJ databases">
        <title>High-quality draft genome sequence of Butyrivibrio fibrisolvens INBov1, isolated from cow rumen.</title>
        <authorList>
            <person name="Rodriguez Hernaez J."/>
            <person name="Rivarola M."/>
            <person name="Paniego N."/>
            <person name="Cravero S."/>
            <person name="Ceron Cucchi M."/>
            <person name="Martinez M.C."/>
        </authorList>
    </citation>
    <scope>NUCLEOTIDE SEQUENCE [LARGE SCALE GENOMIC DNA]</scope>
    <source>
        <strain evidence="1 4">INBov1</strain>
    </source>
</reference>
<keyword evidence="4" id="KW-1185">Reference proteome</keyword>
<gene>
    <name evidence="1" type="ORF">CPT75_07155</name>
    <name evidence="2" type="ORF">SAMN04487884_10546</name>
</gene>
<protein>
    <submittedName>
        <fullName evidence="2">Putative motility protein</fullName>
    </submittedName>
</protein>
<dbReference type="Proteomes" id="UP000245488">
    <property type="component" value="Chromosome"/>
</dbReference>
<dbReference type="EMBL" id="NXNG01000001">
    <property type="protein sequence ID" value="PWT26898.1"/>
    <property type="molecule type" value="Genomic_DNA"/>
</dbReference>
<dbReference type="AlphaFoldDB" id="A0A1H9NWX8"/>
<evidence type="ECO:0000313" key="3">
    <source>
        <dbReference type="Proteomes" id="UP000182584"/>
    </source>
</evidence>
<reference evidence="2 3" key="1">
    <citation type="submission" date="2016-10" db="EMBL/GenBank/DDBJ databases">
        <authorList>
            <person name="de Groot N.N."/>
        </authorList>
    </citation>
    <scope>NUCLEOTIDE SEQUENCE [LARGE SCALE GENOMIC DNA]</scope>
    <source>
        <strain evidence="2 3">AR40</strain>
    </source>
</reference>
<dbReference type="Pfam" id="PF14070">
    <property type="entry name" value="YjfB_motility"/>
    <property type="match status" value="1"/>
</dbReference>
<sequence>MDIASLSTALSMSKLQNDFGVAMFAKQLDTYQDMGAAMTQSLDEIGKQMELSVNPGVGSNIDLSV</sequence>
<dbReference type="OrthoDB" id="1924973at2"/>
<accession>A0A1H9NWX8</accession>
<proteinExistence type="predicted"/>
<evidence type="ECO:0000313" key="2">
    <source>
        <dbReference type="EMBL" id="SER40175.1"/>
    </source>
</evidence>
<dbReference type="RefSeq" id="WP_022753725.1">
    <property type="nucleotide sequence ID" value="NZ_CM009896.1"/>
</dbReference>
<organism evidence="2 3">
    <name type="scientific">Butyrivibrio fibrisolvens</name>
    <dbReference type="NCBI Taxonomy" id="831"/>
    <lineage>
        <taxon>Bacteria</taxon>
        <taxon>Bacillati</taxon>
        <taxon>Bacillota</taxon>
        <taxon>Clostridia</taxon>
        <taxon>Lachnospirales</taxon>
        <taxon>Lachnospiraceae</taxon>
        <taxon>Butyrivibrio</taxon>
    </lineage>
</organism>
<dbReference type="InterPro" id="IPR025906">
    <property type="entry name" value="YjfB_motility"/>
</dbReference>